<keyword evidence="7" id="KW-0256">Endoplasmic reticulum</keyword>
<feature type="transmembrane region" description="Helical" evidence="7">
    <location>
        <begin position="440"/>
        <end position="459"/>
    </location>
</feature>
<evidence type="ECO:0000313" key="11">
    <source>
        <dbReference type="RefSeq" id="XP_033535045.1"/>
    </source>
</evidence>
<keyword evidence="5 7" id="KW-1133">Transmembrane helix</keyword>
<keyword evidence="7" id="KW-0968">Cytoplasmic vesicle</keyword>
<feature type="transmembrane region" description="Helical" evidence="7">
    <location>
        <begin position="252"/>
        <end position="270"/>
    </location>
</feature>
<organism evidence="9">
    <name type="scientific">Eremomyces bilateralis CBS 781.70</name>
    <dbReference type="NCBI Taxonomy" id="1392243"/>
    <lineage>
        <taxon>Eukaryota</taxon>
        <taxon>Fungi</taxon>
        <taxon>Dikarya</taxon>
        <taxon>Ascomycota</taxon>
        <taxon>Pezizomycotina</taxon>
        <taxon>Dothideomycetes</taxon>
        <taxon>Dothideomycetes incertae sedis</taxon>
        <taxon>Eremomycetales</taxon>
        <taxon>Eremomycetaceae</taxon>
        <taxon>Eremomyces</taxon>
    </lineage>
</organism>
<dbReference type="EMBL" id="ML975155">
    <property type="protein sequence ID" value="KAF1813414.1"/>
    <property type="molecule type" value="Genomic_DNA"/>
</dbReference>
<keyword evidence="7" id="KW-0762">Sugar transport</keyword>
<keyword evidence="7" id="KW-0813">Transport</keyword>
<feature type="transmembrane region" description="Helical" evidence="7">
    <location>
        <begin position="109"/>
        <end position="133"/>
    </location>
</feature>
<dbReference type="RefSeq" id="XP_033535045.1">
    <property type="nucleotide sequence ID" value="XM_033679298.1"/>
</dbReference>
<dbReference type="GO" id="GO:0030659">
    <property type="term" value="C:cytoplasmic vesicle membrane"/>
    <property type="evidence" value="ECO:0007669"/>
    <property type="project" value="UniProtKB-SubCell"/>
</dbReference>
<keyword evidence="7" id="KW-0333">Golgi apparatus</keyword>
<feature type="transmembrane region" description="Helical" evidence="7">
    <location>
        <begin position="282"/>
        <end position="301"/>
    </location>
</feature>
<feature type="transmembrane region" description="Helical" evidence="7">
    <location>
        <begin position="76"/>
        <end position="97"/>
    </location>
</feature>
<evidence type="ECO:0000256" key="6">
    <source>
        <dbReference type="ARBA" id="ARBA00023136"/>
    </source>
</evidence>
<dbReference type="Proteomes" id="UP000504638">
    <property type="component" value="Unplaced"/>
</dbReference>
<evidence type="ECO:0000256" key="3">
    <source>
        <dbReference type="ARBA" id="ARBA00011182"/>
    </source>
</evidence>
<name>A0A6G1G5T8_9PEZI</name>
<dbReference type="OrthoDB" id="5547497at2759"/>
<comment type="subcellular location">
    <subcellularLocation>
        <location evidence="7">Golgi apparatus membrane</location>
        <topology evidence="7">Multi-pass membrane protein</topology>
    </subcellularLocation>
    <subcellularLocation>
        <location evidence="7">Cytoplasmic vesicle membrane</location>
        <topology evidence="7">Multi-pass membrane protein</topology>
    </subcellularLocation>
    <subcellularLocation>
        <location evidence="7">Endoplasmic reticulum membrane</location>
        <topology evidence="7">Multi-pass membrane protein</topology>
    </subcellularLocation>
</comment>
<feature type="transmembrane region" description="Helical" evidence="7">
    <location>
        <begin position="171"/>
        <end position="193"/>
    </location>
</feature>
<feature type="region of interest" description="Disordered" evidence="8">
    <location>
        <begin position="1"/>
        <end position="34"/>
    </location>
</feature>
<sequence length="476" mass="52214">MSSAIPLVDVSRSPSPYPRSRPGSATQSDDEDDFAVPPSLRPLVHEQGEFSNRSAWKRVFLDGGFGAFLLSTWGGLQFYVAFLVFAVAGCEFALVVLNRLILLTGVYKFPYPLTATWIQLVIAHVFFLLAAGLTRLVGKWLVKAGLGAAVAPSRSPSKRPGALQLEANRPLWVRILFYPFLHRFGGIAGGGIFEFDLQIARQCLLLAVVFIGKIILSNISFAYAVLPVYTLSRVGTTPTTLLFTTFLTGTNHSVPVLSAALTSTFTLLIASVRKGSRVTWESILAGTWSTVFVSVYPIILMRTVRVLADMRTVPRGSQPPEVLLDIDDPYDEASGRGTPNATRHAAVAYWRVVHYVSVISLAVLTPLVILSGELGQIQRNCYFLDVPWFWFLTLLGGLSSFAVFLFYFLLVKATSPLSANFVSVPRGAFQLAMLSGKMPAHAWVGVGVCWASSVWYALIKRNEARSRGKMRLEAAR</sequence>
<evidence type="ECO:0000256" key="8">
    <source>
        <dbReference type="SAM" id="MobiDB-lite"/>
    </source>
</evidence>
<dbReference type="GeneID" id="54419868"/>
<keyword evidence="4 7" id="KW-0812">Transmembrane</keyword>
<reference evidence="11" key="3">
    <citation type="submission" date="2025-04" db="UniProtKB">
        <authorList>
            <consortium name="RefSeq"/>
        </authorList>
    </citation>
    <scope>IDENTIFICATION</scope>
    <source>
        <strain evidence="11">CBS 781.70</strain>
    </source>
</reference>
<gene>
    <name evidence="9 11" type="ORF">P152DRAFT_457772</name>
</gene>
<evidence type="ECO:0000256" key="7">
    <source>
        <dbReference type="RuleBase" id="RU367097"/>
    </source>
</evidence>
<comment type="function">
    <text evidence="1 7">Involved in the import of GDP-mannose from the cytoplasm into the Golgi lumen.</text>
</comment>
<evidence type="ECO:0000313" key="10">
    <source>
        <dbReference type="Proteomes" id="UP000504638"/>
    </source>
</evidence>
<feature type="transmembrane region" description="Helical" evidence="7">
    <location>
        <begin position="352"/>
        <end position="370"/>
    </location>
</feature>
<evidence type="ECO:0000256" key="1">
    <source>
        <dbReference type="ARBA" id="ARBA00003420"/>
    </source>
</evidence>
<dbReference type="GO" id="GO:0005789">
    <property type="term" value="C:endoplasmic reticulum membrane"/>
    <property type="evidence" value="ECO:0007669"/>
    <property type="project" value="UniProtKB-SubCell"/>
</dbReference>
<dbReference type="PANTHER" id="PTHR11132">
    <property type="entry name" value="SOLUTE CARRIER FAMILY 35"/>
    <property type="match status" value="1"/>
</dbReference>
<feature type="compositionally biased region" description="Low complexity" evidence="8">
    <location>
        <begin position="11"/>
        <end position="22"/>
    </location>
</feature>
<dbReference type="GO" id="GO:0000139">
    <property type="term" value="C:Golgi membrane"/>
    <property type="evidence" value="ECO:0007669"/>
    <property type="project" value="UniProtKB-SubCell"/>
</dbReference>
<evidence type="ECO:0000313" key="9">
    <source>
        <dbReference type="EMBL" id="KAF1813414.1"/>
    </source>
</evidence>
<evidence type="ECO:0000256" key="4">
    <source>
        <dbReference type="ARBA" id="ARBA00022692"/>
    </source>
</evidence>
<dbReference type="AlphaFoldDB" id="A0A6G1G5T8"/>
<comment type="similarity">
    <text evidence="2 7">Belongs to the TPT transporter family. SLC35D subfamily.</text>
</comment>
<keyword evidence="10" id="KW-1185">Reference proteome</keyword>
<feature type="transmembrane region" description="Helical" evidence="7">
    <location>
        <begin position="205"/>
        <end position="232"/>
    </location>
</feature>
<feature type="transmembrane region" description="Helical" evidence="7">
    <location>
        <begin position="382"/>
        <end position="410"/>
    </location>
</feature>
<reference evidence="11" key="2">
    <citation type="submission" date="2020-04" db="EMBL/GenBank/DDBJ databases">
        <authorList>
            <consortium name="NCBI Genome Project"/>
        </authorList>
    </citation>
    <scope>NUCLEOTIDE SEQUENCE</scope>
    <source>
        <strain evidence="11">CBS 781.70</strain>
    </source>
</reference>
<dbReference type="InterPro" id="IPR050186">
    <property type="entry name" value="TPT_transporter"/>
</dbReference>
<proteinExistence type="inferred from homology"/>
<evidence type="ECO:0000256" key="2">
    <source>
        <dbReference type="ARBA" id="ARBA00010425"/>
    </source>
</evidence>
<keyword evidence="6 7" id="KW-0472">Membrane</keyword>
<protein>
    <recommendedName>
        <fullName evidence="7">GDP-mannose transporter</fullName>
        <shortName evidence="7">GMT</shortName>
    </recommendedName>
</protein>
<comment type="subunit">
    <text evidence="3 7">Homooligomer.</text>
</comment>
<accession>A0A6G1G5T8</accession>
<reference evidence="9 11" key="1">
    <citation type="submission" date="2020-01" db="EMBL/GenBank/DDBJ databases">
        <authorList>
            <consortium name="DOE Joint Genome Institute"/>
            <person name="Haridas S."/>
            <person name="Albert R."/>
            <person name="Binder M."/>
            <person name="Bloem J."/>
            <person name="Labutti K."/>
            <person name="Salamov A."/>
            <person name="Andreopoulos B."/>
            <person name="Baker S.E."/>
            <person name="Barry K."/>
            <person name="Bills G."/>
            <person name="Bluhm B.H."/>
            <person name="Cannon C."/>
            <person name="Castanera R."/>
            <person name="Culley D.E."/>
            <person name="Daum C."/>
            <person name="Ezra D."/>
            <person name="Gonzalez J.B."/>
            <person name="Henrissat B."/>
            <person name="Kuo A."/>
            <person name="Liang C."/>
            <person name="Lipzen A."/>
            <person name="Lutzoni F."/>
            <person name="Magnuson J."/>
            <person name="Mondo S."/>
            <person name="Nolan M."/>
            <person name="Ohm R."/>
            <person name="Pangilinan J."/>
            <person name="Park H.-J."/>
            <person name="Ramirez L."/>
            <person name="Alfaro M."/>
            <person name="Sun H."/>
            <person name="Tritt A."/>
            <person name="Yoshinaga Y."/>
            <person name="Zwiers L.-H."/>
            <person name="Turgeon B.G."/>
            <person name="Goodwin S.B."/>
            <person name="Spatafora J.W."/>
            <person name="Crous P.W."/>
            <person name="Grigoriev I.V."/>
        </authorList>
    </citation>
    <scope>NUCLEOTIDE SEQUENCE</scope>
    <source>
        <strain evidence="9 11">CBS 781.70</strain>
    </source>
</reference>
<evidence type="ECO:0000256" key="5">
    <source>
        <dbReference type="ARBA" id="ARBA00022989"/>
    </source>
</evidence>